<reference evidence="7" key="2">
    <citation type="submission" date="2022-06" db="UniProtKB">
        <authorList>
            <consortium name="EnsemblMetazoa"/>
        </authorList>
    </citation>
    <scope>IDENTIFICATION</scope>
    <source>
        <strain evidence="7">PS312</strain>
    </source>
</reference>
<dbReference type="EnsemblMetazoa" id="PPA15485.1">
    <property type="protein sequence ID" value="PPA15485.1"/>
    <property type="gene ID" value="WBGene00105039"/>
</dbReference>
<keyword evidence="4" id="KW-0067">ATP-binding</keyword>
<dbReference type="InterPro" id="IPR011527">
    <property type="entry name" value="ABC1_TM_dom"/>
</dbReference>
<dbReference type="GO" id="GO:0042626">
    <property type="term" value="F:ATPase-coupled transmembrane transporter activity"/>
    <property type="evidence" value="ECO:0000318"/>
    <property type="project" value="GO_Central"/>
</dbReference>
<dbReference type="PROSITE" id="PS00211">
    <property type="entry name" value="ABC_TRANSPORTER_1"/>
    <property type="match status" value="2"/>
</dbReference>
<name>A0A2A6CKP8_PRIPA</name>
<dbReference type="Gene3D" id="1.20.1560.10">
    <property type="entry name" value="ABC transporter type 1, transmembrane domain"/>
    <property type="match status" value="2"/>
</dbReference>
<dbReference type="FunFam" id="1.20.1560.10:FF:000458">
    <property type="entry name" value="Uncharacterized protein"/>
    <property type="match status" value="1"/>
</dbReference>
<evidence type="ECO:0000313" key="8">
    <source>
        <dbReference type="Proteomes" id="UP000005239"/>
    </source>
</evidence>
<evidence type="ECO:0000256" key="3">
    <source>
        <dbReference type="ARBA" id="ARBA00022741"/>
    </source>
</evidence>
<dbReference type="GO" id="GO:0140359">
    <property type="term" value="F:ABC-type transporter activity"/>
    <property type="evidence" value="ECO:0007669"/>
    <property type="project" value="InterPro"/>
</dbReference>
<gene>
    <name evidence="7" type="primary">WBGene00105039</name>
</gene>
<dbReference type="PANTHER" id="PTHR43394">
    <property type="entry name" value="ATP-DEPENDENT PERMEASE MDL1, MITOCHONDRIAL"/>
    <property type="match status" value="1"/>
</dbReference>
<keyword evidence="8" id="KW-1185">Reference proteome</keyword>
<dbReference type="SUPFAM" id="SSF52540">
    <property type="entry name" value="P-loop containing nucleoside triphosphate hydrolases"/>
    <property type="match status" value="2"/>
</dbReference>
<dbReference type="GO" id="GO:0016020">
    <property type="term" value="C:membrane"/>
    <property type="evidence" value="ECO:0000318"/>
    <property type="project" value="GO_Central"/>
</dbReference>
<dbReference type="InterPro" id="IPR039421">
    <property type="entry name" value="Type_1_exporter"/>
</dbReference>
<keyword evidence="3" id="KW-0547">Nucleotide-binding</keyword>
<dbReference type="GO" id="GO:0055085">
    <property type="term" value="P:transmembrane transport"/>
    <property type="evidence" value="ECO:0000318"/>
    <property type="project" value="GO_Central"/>
</dbReference>
<dbReference type="Pfam" id="PF00664">
    <property type="entry name" value="ABC_membrane"/>
    <property type="match status" value="2"/>
</dbReference>
<keyword evidence="2" id="KW-0812">Transmembrane</keyword>
<evidence type="ECO:0000256" key="2">
    <source>
        <dbReference type="ARBA" id="ARBA00022692"/>
    </source>
</evidence>
<dbReference type="InterPro" id="IPR003439">
    <property type="entry name" value="ABC_transporter-like_ATP-bd"/>
</dbReference>
<dbReference type="Pfam" id="PF00005">
    <property type="entry name" value="ABC_tran"/>
    <property type="match status" value="2"/>
</dbReference>
<dbReference type="SMART" id="SM00382">
    <property type="entry name" value="AAA"/>
    <property type="match status" value="2"/>
</dbReference>
<accession>A0A8R1YES7</accession>
<dbReference type="PROSITE" id="PS50893">
    <property type="entry name" value="ABC_TRANSPORTER_2"/>
    <property type="match status" value="2"/>
</dbReference>
<evidence type="ECO:0000313" key="7">
    <source>
        <dbReference type="EnsemblMetazoa" id="PPA15485.1"/>
    </source>
</evidence>
<evidence type="ECO:0000256" key="1">
    <source>
        <dbReference type="ARBA" id="ARBA00004141"/>
    </source>
</evidence>
<dbReference type="Gene3D" id="3.40.50.300">
    <property type="entry name" value="P-loop containing nucleotide triphosphate hydrolases"/>
    <property type="match status" value="2"/>
</dbReference>
<dbReference type="CDD" id="cd18577">
    <property type="entry name" value="ABC_6TM_Pgp_ABCB1_D1_like"/>
    <property type="match status" value="1"/>
</dbReference>
<proteinExistence type="predicted"/>
<dbReference type="OrthoDB" id="6500128at2759"/>
<dbReference type="InterPro" id="IPR027417">
    <property type="entry name" value="P-loop_NTPase"/>
</dbReference>
<dbReference type="PROSITE" id="PS50929">
    <property type="entry name" value="ABC_TM1F"/>
    <property type="match status" value="2"/>
</dbReference>
<dbReference type="Proteomes" id="UP000005239">
    <property type="component" value="Unassembled WGS sequence"/>
</dbReference>
<dbReference type="GO" id="GO:0016887">
    <property type="term" value="F:ATP hydrolysis activity"/>
    <property type="evidence" value="ECO:0007669"/>
    <property type="project" value="InterPro"/>
</dbReference>
<dbReference type="FunFam" id="3.40.50.300:FF:002283">
    <property type="entry name" value="p-GlycoProtein related"/>
    <property type="match status" value="1"/>
</dbReference>
<dbReference type="InterPro" id="IPR036640">
    <property type="entry name" value="ABC1_TM_sf"/>
</dbReference>
<protein>
    <submittedName>
        <fullName evidence="7">ABC transporter ATP-binding protein</fullName>
    </submittedName>
</protein>
<dbReference type="PANTHER" id="PTHR43394:SF18">
    <property type="entry name" value="ABC TRANSPORTER B FAMILY MEMBER 11-LIKE"/>
    <property type="match status" value="1"/>
</dbReference>
<dbReference type="GO" id="GO:0005524">
    <property type="term" value="F:ATP binding"/>
    <property type="evidence" value="ECO:0007669"/>
    <property type="project" value="UniProtKB-KW"/>
</dbReference>
<organism evidence="7 8">
    <name type="scientific">Pristionchus pacificus</name>
    <name type="common">Parasitic nematode worm</name>
    <dbReference type="NCBI Taxonomy" id="54126"/>
    <lineage>
        <taxon>Eukaryota</taxon>
        <taxon>Metazoa</taxon>
        <taxon>Ecdysozoa</taxon>
        <taxon>Nematoda</taxon>
        <taxon>Chromadorea</taxon>
        <taxon>Rhabditida</taxon>
        <taxon>Rhabditina</taxon>
        <taxon>Diplogasteromorpha</taxon>
        <taxon>Diplogasteroidea</taxon>
        <taxon>Neodiplogasteridae</taxon>
        <taxon>Pristionchus</taxon>
    </lineage>
</organism>
<evidence type="ECO:0000256" key="6">
    <source>
        <dbReference type="ARBA" id="ARBA00023136"/>
    </source>
</evidence>
<accession>A0A2A6CKP8</accession>
<sequence length="1245" mass="135461">MLDKSKRSIPFTEKLVAVLLCKGDLSHEEFDAQPCSTAELFRFASARHKILFAVGILCAAVAGLLMPINQILSGLVAHVYLNQPNATGDNEALTSVIHIVYIYAAGAVVQLALNYFQQHLLLTVTNSVVDKLRREYVSAVQRLDAQSLDATSPGKLSAELSENIDKIRDGLGEKLALVVRSTCIFMFSIVAAFVYNWKVSLVLLPIGPVGAVLTGLSGKFSARSIKQQMDTSAKGASLIEESVMNVKTVAACNGQEDVINRYRAILDELIALGSRVGLINGFFEGSMFFVMYGLALLSLLWGVPDTFTEGGLSAYSVIVSFGCIMMGSYFLGLLGPHMMTLLKARTAAAIIYETIDKAATLDGPSDEKVARLRGDIVFHDVRFKYETRDTMVLQGLSWSARAGQAVAFAGHSGCGKSTSIGLLTKLYEKCGGKIFVDGKDIAEENILLGRKWEGEGSTEKRLAEVAGIAQAASFIEKLEHGFDTVLGEFGIALSGGQKQRIAIARAIFMDPPILILDEATSALDVQSERLVQAALNEASVGRTTISIAHRLSTLKEMDVIYVVDKGVVIEQGNQNFEYFLFLCQSPPLDSPRTHDELLNAAGTYAKMAERQSIGMDDSSRKTPDPKEEETRAAMARILSTRRSSVACSKRHKDHPEDFQKLEYTGASEIQSSSFFRIYSHGHLSKIIPAFIFSSIRGLEIPGYTVLMSFLYTALNSSKAELWPSLETVCCFSFAIGVYVWTTTTLAGYFTGKASESVIATVKERILDRVLHRNAEYFDHPETSNATIVNDINKQPGALLAGLDGRAVLFTWCSTTTIVCDVIALVLCWHLGLIAIASTVLLLLGVCVLFIILTGTTVQMARVDRSAELALEIFSQTRTIQMMAVEHYFESKYVASQEAVKQLQRKAVIIQSAIWALSTAAIYLFGLISFGFGAPLVYDGVLTGQELFVVDIAIELSAWGLAFINPTFPDLVRANAAARILYAYFDLPLPNDSGDSTTQLSGAFAVRNVTFSYPTRPEHKVARSLAVSAAAGDSIALVGPSGCGKSTLISLFERFYDQQEGTIKFDDIDHRQMTARHLRKQIALVGQDPVLFQGSIADNILLGTEGLTIEHVREACRMANAANFIESLPDAYNTDVGARGRSLSGGQKQRIAIARALVRNPKILLLDEATSALDGESEMIVQEAIARASVGRTSVSIAHRLATIKDATRIYFIEDGSVVECGNHEELIHQNGKYAAYVKAQSLGSN</sequence>
<dbReference type="AlphaFoldDB" id="A0A2A6CKP8"/>
<evidence type="ECO:0000256" key="5">
    <source>
        <dbReference type="ARBA" id="ARBA00022989"/>
    </source>
</evidence>
<dbReference type="SUPFAM" id="SSF90123">
    <property type="entry name" value="ABC transporter transmembrane region"/>
    <property type="match status" value="2"/>
</dbReference>
<dbReference type="CDD" id="cd03249">
    <property type="entry name" value="ABC_MTABC3_MDL1_MDL2"/>
    <property type="match status" value="1"/>
</dbReference>
<dbReference type="InterPro" id="IPR017871">
    <property type="entry name" value="ABC_transporter-like_CS"/>
</dbReference>
<dbReference type="InterPro" id="IPR003593">
    <property type="entry name" value="AAA+_ATPase"/>
</dbReference>
<dbReference type="FunFam" id="1.20.1560.10:FF:000361">
    <property type="entry name" value="Uncharacterized protein"/>
    <property type="match status" value="1"/>
</dbReference>
<comment type="subcellular location">
    <subcellularLocation>
        <location evidence="1">Membrane</location>
        <topology evidence="1">Multi-pass membrane protein</topology>
    </subcellularLocation>
</comment>
<reference evidence="8" key="1">
    <citation type="journal article" date="2008" name="Nat. Genet.">
        <title>The Pristionchus pacificus genome provides a unique perspective on nematode lifestyle and parasitism.</title>
        <authorList>
            <person name="Dieterich C."/>
            <person name="Clifton S.W."/>
            <person name="Schuster L.N."/>
            <person name="Chinwalla A."/>
            <person name="Delehaunty K."/>
            <person name="Dinkelacker I."/>
            <person name="Fulton L."/>
            <person name="Fulton R."/>
            <person name="Godfrey J."/>
            <person name="Minx P."/>
            <person name="Mitreva M."/>
            <person name="Roeseler W."/>
            <person name="Tian H."/>
            <person name="Witte H."/>
            <person name="Yang S.P."/>
            <person name="Wilson R.K."/>
            <person name="Sommer R.J."/>
        </authorList>
    </citation>
    <scope>NUCLEOTIDE SEQUENCE [LARGE SCALE GENOMIC DNA]</scope>
    <source>
        <strain evidence="8">PS312</strain>
    </source>
</reference>
<evidence type="ECO:0000256" key="4">
    <source>
        <dbReference type="ARBA" id="ARBA00022840"/>
    </source>
</evidence>
<keyword evidence="5" id="KW-1133">Transmembrane helix</keyword>
<keyword evidence="6" id="KW-0472">Membrane</keyword>